<dbReference type="AlphaFoldDB" id="A0A4D7C0B5"/>
<keyword evidence="2" id="KW-1185">Reference proteome</keyword>
<dbReference type="KEGG" id="hgn:E6W36_05040"/>
<evidence type="ECO:0000313" key="2">
    <source>
        <dbReference type="Proteomes" id="UP000298714"/>
    </source>
</evidence>
<reference evidence="2" key="1">
    <citation type="submission" date="2019-04" db="EMBL/GenBank/DDBJ databases">
        <title>Complete genome sequence of Sphingomonas sp. W1-2-3.</title>
        <authorList>
            <person name="Im W.T."/>
        </authorList>
    </citation>
    <scope>NUCLEOTIDE SEQUENCE [LARGE SCALE GENOMIC DNA]</scope>
    <source>
        <strain evidence="2">W1-2-3</strain>
    </source>
</reference>
<dbReference type="EMBL" id="CP039704">
    <property type="protein sequence ID" value="QCI79154.1"/>
    <property type="molecule type" value="Genomic_DNA"/>
</dbReference>
<dbReference type="Proteomes" id="UP000298714">
    <property type="component" value="Chromosome"/>
</dbReference>
<sequence>MNRNAVISLGLARGFNAFLPVYDDGIDFILHSEAEGLLRKVQLKSRWTIDHKYTGRDIWIAFPIQAEWYLMPHDTMLELARRFGITDTGSWRDRGIYSKPRPSKELIAACAPWQFGPGRCCRGRDGTVRN</sequence>
<dbReference type="RefSeq" id="WP_222873969.1">
    <property type="nucleotide sequence ID" value="NZ_CP039704.1"/>
</dbReference>
<name>A0A4D7C0B5_9SPHN</name>
<evidence type="ECO:0000313" key="1">
    <source>
        <dbReference type="EMBL" id="QCI79154.1"/>
    </source>
</evidence>
<organism evidence="1 2">
    <name type="scientific">Hankyongella ginsenosidimutans</name>
    <dbReference type="NCBI Taxonomy" id="1763828"/>
    <lineage>
        <taxon>Bacteria</taxon>
        <taxon>Pseudomonadati</taxon>
        <taxon>Pseudomonadota</taxon>
        <taxon>Alphaproteobacteria</taxon>
        <taxon>Sphingomonadales</taxon>
        <taxon>Sphingomonadaceae</taxon>
        <taxon>Hankyongella</taxon>
    </lineage>
</organism>
<protein>
    <recommendedName>
        <fullName evidence="3">PD(D/E)XK endonuclease domain-containing protein</fullName>
    </recommendedName>
</protein>
<gene>
    <name evidence="1" type="ORF">E6W36_05040</name>
</gene>
<accession>A0A4D7C0B5</accession>
<evidence type="ECO:0008006" key="3">
    <source>
        <dbReference type="Google" id="ProtNLM"/>
    </source>
</evidence>
<proteinExistence type="predicted"/>